<name>A0A366IFT9_9MICO</name>
<dbReference type="AlphaFoldDB" id="A0A366IFT9"/>
<dbReference type="InterPro" id="IPR021269">
    <property type="entry name" value="DUF2848"/>
</dbReference>
<dbReference type="SUPFAM" id="SSF56529">
    <property type="entry name" value="FAH"/>
    <property type="match status" value="1"/>
</dbReference>
<gene>
    <name evidence="1" type="ORF">DFO65_10923</name>
</gene>
<dbReference type="Proteomes" id="UP000253509">
    <property type="component" value="Unassembled WGS sequence"/>
</dbReference>
<sequence length="226" mass="24534">MLTFQLPDGSSKTIDITRLLNAGYAGRNQASVQAHIDELAELGVEGPSAIPALYPVSPYLAQQVSTIDVQHSRTSGEAEWAMIIADDGVYITAACDHTDRELEVHGVAWSKNASPDVVAGHAWRYDDIVDHIDEISIRAWVIDDEGTETLIQDGSFADLLPPRYWLDDLGERGLDGPGTMLISGTVPMIPGVDQFLPAWKVTISDPVTGETISLHYEVKEMPAPIG</sequence>
<organism evidence="1 2">
    <name type="scientific">Brevibacterium celere</name>
    <dbReference type="NCBI Taxonomy" id="225845"/>
    <lineage>
        <taxon>Bacteria</taxon>
        <taxon>Bacillati</taxon>
        <taxon>Actinomycetota</taxon>
        <taxon>Actinomycetes</taxon>
        <taxon>Micrococcales</taxon>
        <taxon>Brevibacteriaceae</taxon>
        <taxon>Brevibacterium</taxon>
    </lineage>
</organism>
<reference evidence="1 2" key="1">
    <citation type="submission" date="2018-06" db="EMBL/GenBank/DDBJ databases">
        <title>Freshwater and sediment microbial communities from various areas in North America, analyzing microbe dynamics in response to fracking.</title>
        <authorList>
            <person name="Lamendella R."/>
        </authorList>
    </citation>
    <scope>NUCLEOTIDE SEQUENCE [LARGE SCALE GENOMIC DNA]</scope>
    <source>
        <strain evidence="1 2">3b_TX</strain>
    </source>
</reference>
<evidence type="ECO:0000313" key="1">
    <source>
        <dbReference type="EMBL" id="RBP70252.1"/>
    </source>
</evidence>
<proteinExistence type="predicted"/>
<protein>
    <submittedName>
        <fullName evidence="1">Uncharacterized protein DUF2848</fullName>
    </submittedName>
</protein>
<keyword evidence="2" id="KW-1185">Reference proteome</keyword>
<dbReference type="InterPro" id="IPR036663">
    <property type="entry name" value="Fumarylacetoacetase_C_sf"/>
</dbReference>
<dbReference type="GO" id="GO:0003824">
    <property type="term" value="F:catalytic activity"/>
    <property type="evidence" value="ECO:0007669"/>
    <property type="project" value="InterPro"/>
</dbReference>
<evidence type="ECO:0000313" key="2">
    <source>
        <dbReference type="Proteomes" id="UP000253509"/>
    </source>
</evidence>
<dbReference type="Pfam" id="PF11010">
    <property type="entry name" value="DUF2848"/>
    <property type="match status" value="1"/>
</dbReference>
<accession>A0A366IFT9</accession>
<dbReference type="EMBL" id="QNSB01000009">
    <property type="protein sequence ID" value="RBP70252.1"/>
    <property type="molecule type" value="Genomic_DNA"/>
</dbReference>
<comment type="caution">
    <text evidence="1">The sequence shown here is derived from an EMBL/GenBank/DDBJ whole genome shotgun (WGS) entry which is preliminary data.</text>
</comment>